<gene>
    <name evidence="2" type="ORF">ACFFX0_15630</name>
</gene>
<comment type="caution">
    <text evidence="2">The sequence shown here is derived from an EMBL/GenBank/DDBJ whole genome shotgun (WGS) entry which is preliminary data.</text>
</comment>
<proteinExistence type="predicted"/>
<evidence type="ECO:0000256" key="1">
    <source>
        <dbReference type="SAM" id="MobiDB-lite"/>
    </source>
</evidence>
<dbReference type="EMBL" id="JBHMFI010000001">
    <property type="protein sequence ID" value="MFB9072549.1"/>
    <property type="molecule type" value="Genomic_DNA"/>
</dbReference>
<name>A0ABV5G0U4_9MICC</name>
<dbReference type="Proteomes" id="UP001589575">
    <property type="component" value="Unassembled WGS sequence"/>
</dbReference>
<reference evidence="2 3" key="1">
    <citation type="submission" date="2024-09" db="EMBL/GenBank/DDBJ databases">
        <authorList>
            <person name="Sun Q."/>
            <person name="Mori K."/>
        </authorList>
    </citation>
    <scope>NUCLEOTIDE SEQUENCE [LARGE SCALE GENOMIC DNA]</scope>
    <source>
        <strain evidence="2 3">CCM 7609</strain>
    </source>
</reference>
<sequence length="115" mass="11798">MGLSLAASWSIATTTRETMKKIPKAINPRSIRSGLSEPPEAVIVATAPPTRARTKENHSGPLMDCRNPAFCWAGAAGWAADVSDRPADAVPAGFPVACSGARPGRASPGRGVSGC</sequence>
<feature type="region of interest" description="Disordered" evidence="1">
    <location>
        <begin position="20"/>
        <end position="41"/>
    </location>
</feature>
<evidence type="ECO:0000313" key="2">
    <source>
        <dbReference type="EMBL" id="MFB9072549.1"/>
    </source>
</evidence>
<evidence type="ECO:0000313" key="3">
    <source>
        <dbReference type="Proteomes" id="UP001589575"/>
    </source>
</evidence>
<keyword evidence="3" id="KW-1185">Reference proteome</keyword>
<protein>
    <submittedName>
        <fullName evidence="2">Uncharacterized protein</fullName>
    </submittedName>
</protein>
<accession>A0ABV5G0U4</accession>
<organism evidence="2 3">
    <name type="scientific">Citricoccus parietis</name>
    <dbReference type="NCBI Taxonomy" id="592307"/>
    <lineage>
        <taxon>Bacteria</taxon>
        <taxon>Bacillati</taxon>
        <taxon>Actinomycetota</taxon>
        <taxon>Actinomycetes</taxon>
        <taxon>Micrococcales</taxon>
        <taxon>Micrococcaceae</taxon>
        <taxon>Citricoccus</taxon>
    </lineage>
</organism>